<dbReference type="EMBL" id="UINC01007977">
    <property type="protein sequence ID" value="SVA35930.1"/>
    <property type="molecule type" value="Genomic_DNA"/>
</dbReference>
<dbReference type="InterPro" id="IPR011990">
    <property type="entry name" value="TPR-like_helical_dom_sf"/>
</dbReference>
<protein>
    <recommendedName>
        <fullName evidence="2">Sel1 repeat family protein</fullName>
    </recommendedName>
</protein>
<proteinExistence type="predicted"/>
<dbReference type="PANTHER" id="PTHR11102:SF160">
    <property type="entry name" value="ERAD-ASSOCIATED E3 UBIQUITIN-PROTEIN LIGASE COMPONENT HRD3"/>
    <property type="match status" value="1"/>
</dbReference>
<name>A0A381V6K0_9ZZZZ</name>
<dbReference type="InterPro" id="IPR006597">
    <property type="entry name" value="Sel1-like"/>
</dbReference>
<dbReference type="InterPro" id="IPR050767">
    <property type="entry name" value="Sel1_AlgK"/>
</dbReference>
<evidence type="ECO:0000313" key="1">
    <source>
        <dbReference type="EMBL" id="SVA35930.1"/>
    </source>
</evidence>
<dbReference type="Pfam" id="PF08238">
    <property type="entry name" value="Sel1"/>
    <property type="match status" value="3"/>
</dbReference>
<accession>A0A381V6K0</accession>
<evidence type="ECO:0008006" key="2">
    <source>
        <dbReference type="Google" id="ProtNLM"/>
    </source>
</evidence>
<dbReference type="SUPFAM" id="SSF81901">
    <property type="entry name" value="HCP-like"/>
    <property type="match status" value="1"/>
</dbReference>
<dbReference type="AlphaFoldDB" id="A0A381V6K0"/>
<sequence>MMKGFKFFLLVNLSVVFVCSMAMYASQEPTPTEVTEILALAEQGDAEAQNQLGSWYYAGRGVAKDNIEAARWIGLAADQGHVPAQYNLGLLYFRNRGVDGNDAEAAKWYRRAAEQGYAPAQGALGYMLAYGAGVEENAVMAYMWLELARNGATDEFTRRLYAQQRYELAQRMVPAEITEATRLAQEWAAAHSRQQ</sequence>
<gene>
    <name evidence="1" type="ORF">METZ01_LOCUS88784</name>
</gene>
<reference evidence="1" key="1">
    <citation type="submission" date="2018-05" db="EMBL/GenBank/DDBJ databases">
        <authorList>
            <person name="Lanie J.A."/>
            <person name="Ng W.-L."/>
            <person name="Kazmierczak K.M."/>
            <person name="Andrzejewski T.M."/>
            <person name="Davidsen T.M."/>
            <person name="Wayne K.J."/>
            <person name="Tettelin H."/>
            <person name="Glass J.I."/>
            <person name="Rusch D."/>
            <person name="Podicherti R."/>
            <person name="Tsui H.-C.T."/>
            <person name="Winkler M.E."/>
        </authorList>
    </citation>
    <scope>NUCLEOTIDE SEQUENCE</scope>
</reference>
<organism evidence="1">
    <name type="scientific">marine metagenome</name>
    <dbReference type="NCBI Taxonomy" id="408172"/>
    <lineage>
        <taxon>unclassified sequences</taxon>
        <taxon>metagenomes</taxon>
        <taxon>ecological metagenomes</taxon>
    </lineage>
</organism>
<dbReference type="PANTHER" id="PTHR11102">
    <property type="entry name" value="SEL-1-LIKE PROTEIN"/>
    <property type="match status" value="1"/>
</dbReference>
<dbReference type="Gene3D" id="1.25.40.10">
    <property type="entry name" value="Tetratricopeptide repeat domain"/>
    <property type="match status" value="1"/>
</dbReference>
<dbReference type="SMART" id="SM00671">
    <property type="entry name" value="SEL1"/>
    <property type="match status" value="3"/>
</dbReference>